<evidence type="ECO:0000313" key="3">
    <source>
        <dbReference type="Proteomes" id="UP000217289"/>
    </source>
</evidence>
<evidence type="ECO:0000313" key="2">
    <source>
        <dbReference type="EMBL" id="ATB31605.1"/>
    </source>
</evidence>
<dbReference type="AlphaFoldDB" id="A0A250IIM7"/>
<dbReference type="EMBL" id="CP022163">
    <property type="protein sequence ID" value="ATB31605.1"/>
    <property type="molecule type" value="Genomic_DNA"/>
</dbReference>
<protein>
    <recommendedName>
        <fullName evidence="4">Lipoprotein</fullName>
    </recommendedName>
</protein>
<dbReference type="PROSITE" id="PS51257">
    <property type="entry name" value="PROKAR_LIPOPROTEIN"/>
    <property type="match status" value="1"/>
</dbReference>
<dbReference type="Proteomes" id="UP000217289">
    <property type="component" value="Chromosome"/>
</dbReference>
<feature type="compositionally biased region" description="Low complexity" evidence="1">
    <location>
        <begin position="33"/>
        <end position="43"/>
    </location>
</feature>
<organism evidence="2 3">
    <name type="scientific">Melittangium boletus DSM 14713</name>
    <dbReference type="NCBI Taxonomy" id="1294270"/>
    <lineage>
        <taxon>Bacteria</taxon>
        <taxon>Pseudomonadati</taxon>
        <taxon>Myxococcota</taxon>
        <taxon>Myxococcia</taxon>
        <taxon>Myxococcales</taxon>
        <taxon>Cystobacterineae</taxon>
        <taxon>Archangiaceae</taxon>
        <taxon>Melittangium</taxon>
    </lineage>
</organism>
<accession>A0A250IIM7</accession>
<keyword evidence="3" id="KW-1185">Reference proteome</keyword>
<evidence type="ECO:0000256" key="1">
    <source>
        <dbReference type="SAM" id="MobiDB-lite"/>
    </source>
</evidence>
<feature type="region of interest" description="Disordered" evidence="1">
    <location>
        <begin position="19"/>
        <end position="44"/>
    </location>
</feature>
<evidence type="ECO:0008006" key="4">
    <source>
        <dbReference type="Google" id="ProtNLM"/>
    </source>
</evidence>
<sequence>MPRSPRPLALLLALAGCTQQGGREAPKPPPAPVSASAPEVPVPGGKALPPEVRYARMWLVIVHASDTPGEGSEVLTALARTGLPAEPVRLSTTAFRELRPCLELVVAKAFPGKSEAVAYQVRLLEAGVAAEVKHAGPLEAGREAREATCLAAVEAHAALVEGLKRREAPRFVESHVGRTFLLLGESQESLVLEPMDVRRSVWMAPAREDPTGLFSLGDRVDLYGAEGPLHAGCAVKGFTWINRGVPPVEFFLREPPPEAPGCGRVWAFAELDCAVKPGAPVFALPEGTKAPVFFQREGAVADAEEEAMEAAALRRSARFATLRLEGSEQAERMGEALREEVESFGFSREERRVLFTVARLRVGEGHSVCGIDYDQQATRAVVRAPGERERVLPQSELAGEDVVGVLDLEGDGRVELLLRETWPAGTLRLVREDGTEVAGDVVENCDCGC</sequence>
<dbReference type="KEGG" id="mbd:MEBOL_005068"/>
<dbReference type="RefSeq" id="WP_157775468.1">
    <property type="nucleotide sequence ID" value="NZ_CP022163.1"/>
</dbReference>
<dbReference type="OrthoDB" id="5523307at2"/>
<gene>
    <name evidence="2" type="ORF">MEBOL_005068</name>
</gene>
<proteinExistence type="predicted"/>
<name>A0A250IIM7_9BACT</name>
<reference evidence="2 3" key="1">
    <citation type="submission" date="2017-06" db="EMBL/GenBank/DDBJ databases">
        <authorList>
            <person name="Kim H.J."/>
            <person name="Triplett B.A."/>
        </authorList>
    </citation>
    <scope>NUCLEOTIDE SEQUENCE [LARGE SCALE GENOMIC DNA]</scope>
    <source>
        <strain evidence="2 3">DSM 14713</strain>
    </source>
</reference>